<organism evidence="1 2">
    <name type="scientific">Phanerochaete sordida</name>
    <dbReference type="NCBI Taxonomy" id="48140"/>
    <lineage>
        <taxon>Eukaryota</taxon>
        <taxon>Fungi</taxon>
        <taxon>Dikarya</taxon>
        <taxon>Basidiomycota</taxon>
        <taxon>Agaricomycotina</taxon>
        <taxon>Agaricomycetes</taxon>
        <taxon>Polyporales</taxon>
        <taxon>Phanerochaetaceae</taxon>
        <taxon>Phanerochaete</taxon>
    </lineage>
</organism>
<sequence>MSEPRRCGRADRAASPCGSVRLFRPQRPSLPFEFAITPFSLLAPSLVNFRSTACYSASVFPYVGKARAPA</sequence>
<proteinExistence type="predicted"/>
<keyword evidence="2" id="KW-1185">Reference proteome</keyword>
<protein>
    <submittedName>
        <fullName evidence="1">Uncharacterized protein</fullName>
    </submittedName>
</protein>
<evidence type="ECO:0000313" key="1">
    <source>
        <dbReference type="EMBL" id="GJF00353.1"/>
    </source>
</evidence>
<dbReference type="AlphaFoldDB" id="A0A9P3GR70"/>
<evidence type="ECO:0000313" key="2">
    <source>
        <dbReference type="Proteomes" id="UP000703269"/>
    </source>
</evidence>
<comment type="caution">
    <text evidence="1">The sequence shown here is derived from an EMBL/GenBank/DDBJ whole genome shotgun (WGS) entry which is preliminary data.</text>
</comment>
<dbReference type="EMBL" id="BPQB01000147">
    <property type="protein sequence ID" value="GJF00353.1"/>
    <property type="molecule type" value="Genomic_DNA"/>
</dbReference>
<name>A0A9P3GR70_9APHY</name>
<dbReference type="Proteomes" id="UP000703269">
    <property type="component" value="Unassembled WGS sequence"/>
</dbReference>
<accession>A0A9P3GR70</accession>
<gene>
    <name evidence="1" type="ORF">PsYK624_166380</name>
</gene>
<reference evidence="1 2" key="1">
    <citation type="submission" date="2021-08" db="EMBL/GenBank/DDBJ databases">
        <title>Draft Genome Sequence of Phanerochaete sordida strain YK-624.</title>
        <authorList>
            <person name="Mori T."/>
            <person name="Dohra H."/>
            <person name="Suzuki T."/>
            <person name="Kawagishi H."/>
            <person name="Hirai H."/>
        </authorList>
    </citation>
    <scope>NUCLEOTIDE SEQUENCE [LARGE SCALE GENOMIC DNA]</scope>
    <source>
        <strain evidence="1 2">YK-624</strain>
    </source>
</reference>